<keyword evidence="4" id="KW-1185">Reference proteome</keyword>
<accession>A0A2D0N4F2</accession>
<protein>
    <recommendedName>
        <fullName evidence="2">Outer membrane protein beta-barrel domain-containing protein</fullName>
    </recommendedName>
</protein>
<dbReference type="AlphaFoldDB" id="A0A2D0N4F2"/>
<dbReference type="Pfam" id="PF13568">
    <property type="entry name" value="OMP_b-brl_2"/>
    <property type="match status" value="1"/>
</dbReference>
<name>A0A2D0N4F2_FLAN2</name>
<feature type="domain" description="Outer membrane protein beta-barrel" evidence="2">
    <location>
        <begin position="37"/>
        <end position="188"/>
    </location>
</feature>
<dbReference type="Proteomes" id="UP000223913">
    <property type="component" value="Unassembled WGS sequence"/>
</dbReference>
<gene>
    <name evidence="3" type="ORF">CRP01_27340</name>
</gene>
<reference evidence="3 4" key="1">
    <citation type="submission" date="2017-10" db="EMBL/GenBank/DDBJ databases">
        <title>The draft genome sequence of Lewinella nigricans NBRC 102662.</title>
        <authorList>
            <person name="Wang K."/>
        </authorList>
    </citation>
    <scope>NUCLEOTIDE SEQUENCE [LARGE SCALE GENOMIC DNA]</scope>
    <source>
        <strain evidence="3 4">NBRC 102662</strain>
    </source>
</reference>
<sequence>MVPAFGSRYKKSKTMQKRKVFLLMFALLIGSLTSATAQRFRASLIGGFNMAQLDGDDLSGFNKIGLNTGAKVAAVLSDRWQLSLEMLFSQQGSHRTRDDLYFGQYDNIRLNFVETPVMISFRDWKFHVSTGFSYARLISYKAESPIGEDLTDTETYRNDLYFWVVGATYYFNDRWGLNVRWSRALVDLETREGKTLLGRNLGIRLIYALQK</sequence>
<keyword evidence="1" id="KW-0732">Signal</keyword>
<feature type="chain" id="PRO_5012655042" description="Outer membrane protein beta-barrel domain-containing protein" evidence="1">
    <location>
        <begin position="38"/>
        <end position="211"/>
    </location>
</feature>
<dbReference type="EMBL" id="PDUD01000032">
    <property type="protein sequence ID" value="PHN03401.1"/>
    <property type="molecule type" value="Genomic_DNA"/>
</dbReference>
<evidence type="ECO:0000259" key="2">
    <source>
        <dbReference type="Pfam" id="PF13568"/>
    </source>
</evidence>
<dbReference type="InterPro" id="IPR025665">
    <property type="entry name" value="Beta-barrel_OMP_2"/>
</dbReference>
<dbReference type="Gene3D" id="2.40.160.20">
    <property type="match status" value="1"/>
</dbReference>
<comment type="caution">
    <text evidence="3">The sequence shown here is derived from an EMBL/GenBank/DDBJ whole genome shotgun (WGS) entry which is preliminary data.</text>
</comment>
<organism evidence="3 4">
    <name type="scientific">Flavilitoribacter nigricans (strain ATCC 23147 / DSM 23189 / NBRC 102662 / NCIMB 1420 / SS-2)</name>
    <name type="common">Lewinella nigricans</name>
    <dbReference type="NCBI Taxonomy" id="1122177"/>
    <lineage>
        <taxon>Bacteria</taxon>
        <taxon>Pseudomonadati</taxon>
        <taxon>Bacteroidota</taxon>
        <taxon>Saprospiria</taxon>
        <taxon>Saprospirales</taxon>
        <taxon>Lewinellaceae</taxon>
        <taxon>Flavilitoribacter</taxon>
    </lineage>
</organism>
<evidence type="ECO:0000256" key="1">
    <source>
        <dbReference type="SAM" id="SignalP"/>
    </source>
</evidence>
<feature type="signal peptide" evidence="1">
    <location>
        <begin position="1"/>
        <end position="37"/>
    </location>
</feature>
<evidence type="ECO:0000313" key="3">
    <source>
        <dbReference type="EMBL" id="PHN03401.1"/>
    </source>
</evidence>
<evidence type="ECO:0000313" key="4">
    <source>
        <dbReference type="Proteomes" id="UP000223913"/>
    </source>
</evidence>
<proteinExistence type="predicted"/>